<sequence length="160" mass="16500">MAGLNPISAPAALPPSTLMAAPVAGSNTDFAASLAAARLPVADLAEPGRTFFAYQTPAGDGGIYGGYEMIEGHGLIRSILVPASLRDKGHGRAVLSALLAEVKAAGAHDVYAYSPAASAKFFIHHGFRELARYEVPPAILGARIASLTCPISTAILYRAL</sequence>
<dbReference type="OrthoDB" id="5197788at2"/>
<proteinExistence type="predicted"/>
<dbReference type="InterPro" id="IPR016181">
    <property type="entry name" value="Acyl_CoA_acyltransferase"/>
</dbReference>
<dbReference type="EMBL" id="FTOG01000005">
    <property type="protein sequence ID" value="SIS79778.1"/>
    <property type="molecule type" value="Genomic_DNA"/>
</dbReference>
<keyword evidence="1" id="KW-0732">Signal</keyword>
<dbReference type="SUPFAM" id="SSF55729">
    <property type="entry name" value="Acyl-CoA N-acyltransferases (Nat)"/>
    <property type="match status" value="1"/>
</dbReference>
<dbReference type="STRING" id="453582.SAMN05421580_10540"/>
<evidence type="ECO:0000313" key="3">
    <source>
        <dbReference type="EMBL" id="SIS79778.1"/>
    </source>
</evidence>
<dbReference type="AlphaFoldDB" id="A0A1N7M115"/>
<name>A0A1N7M115_9RHOB</name>
<dbReference type="Proteomes" id="UP000186221">
    <property type="component" value="Unassembled WGS sequence"/>
</dbReference>
<gene>
    <name evidence="3" type="ORF">SAMN05421580_10540</name>
</gene>
<dbReference type="Pfam" id="PF00583">
    <property type="entry name" value="Acetyltransf_1"/>
    <property type="match status" value="1"/>
</dbReference>
<evidence type="ECO:0000259" key="2">
    <source>
        <dbReference type="Pfam" id="PF00583"/>
    </source>
</evidence>
<organism evidence="3 4">
    <name type="scientific">Rhodobacter aestuarii</name>
    <dbReference type="NCBI Taxonomy" id="453582"/>
    <lineage>
        <taxon>Bacteria</taxon>
        <taxon>Pseudomonadati</taxon>
        <taxon>Pseudomonadota</taxon>
        <taxon>Alphaproteobacteria</taxon>
        <taxon>Rhodobacterales</taxon>
        <taxon>Rhodobacter group</taxon>
        <taxon>Rhodobacter</taxon>
    </lineage>
</organism>
<protein>
    <submittedName>
        <fullName evidence="3">Arsenate reductase/amino-acid N-acetyltransferase</fullName>
    </submittedName>
</protein>
<dbReference type="InterPro" id="IPR000182">
    <property type="entry name" value="GNAT_dom"/>
</dbReference>
<feature type="signal peptide" evidence="1">
    <location>
        <begin position="1"/>
        <end position="20"/>
    </location>
</feature>
<keyword evidence="4" id="KW-1185">Reference proteome</keyword>
<feature type="chain" id="PRO_5012275353" evidence="1">
    <location>
        <begin position="21"/>
        <end position="160"/>
    </location>
</feature>
<evidence type="ECO:0000256" key="1">
    <source>
        <dbReference type="SAM" id="SignalP"/>
    </source>
</evidence>
<evidence type="ECO:0000313" key="4">
    <source>
        <dbReference type="Proteomes" id="UP000186221"/>
    </source>
</evidence>
<accession>A0A1N7M115</accession>
<dbReference type="Gene3D" id="3.40.630.30">
    <property type="match status" value="1"/>
</dbReference>
<dbReference type="GO" id="GO:0016747">
    <property type="term" value="F:acyltransferase activity, transferring groups other than amino-acyl groups"/>
    <property type="evidence" value="ECO:0007669"/>
    <property type="project" value="InterPro"/>
</dbReference>
<keyword evidence="3" id="KW-0808">Transferase</keyword>
<feature type="domain" description="N-acetyltransferase" evidence="2">
    <location>
        <begin position="46"/>
        <end position="127"/>
    </location>
</feature>
<dbReference type="RefSeq" id="WP_083952045.1">
    <property type="nucleotide sequence ID" value="NZ_FTOG01000005.1"/>
</dbReference>
<reference evidence="4" key="1">
    <citation type="submission" date="2017-01" db="EMBL/GenBank/DDBJ databases">
        <authorList>
            <person name="Varghese N."/>
            <person name="Submissions S."/>
        </authorList>
    </citation>
    <scope>NUCLEOTIDE SEQUENCE [LARGE SCALE GENOMIC DNA]</scope>
    <source>
        <strain evidence="4">DSM 19945</strain>
    </source>
</reference>